<dbReference type="PANTHER" id="PTHR45693">
    <property type="entry name" value="TRANSCRIPTION FACTOR TGA9"/>
    <property type="match status" value="1"/>
</dbReference>
<evidence type="ECO:0000313" key="2">
    <source>
        <dbReference type="Proteomes" id="UP000634136"/>
    </source>
</evidence>
<dbReference type="OrthoDB" id="1746264at2759"/>
<sequence>MYQSDVAMFDVEYGRWEEEHHRLVCELRAEVLLNELGLFVDNCLAHYDQIMNFNSIVSKTSSTCIYRCN</sequence>
<dbReference type="AlphaFoldDB" id="A0A835C5X3"/>
<gene>
    <name evidence="1" type="ORF">G2W53_014129</name>
</gene>
<proteinExistence type="predicted"/>
<accession>A0A835C5X3</accession>
<keyword evidence="2" id="KW-1185">Reference proteome</keyword>
<evidence type="ECO:0000313" key="1">
    <source>
        <dbReference type="EMBL" id="KAF7831796.1"/>
    </source>
</evidence>
<dbReference type="Proteomes" id="UP000634136">
    <property type="component" value="Unassembled WGS sequence"/>
</dbReference>
<protein>
    <submittedName>
        <fullName evidence="1">BZIP transcription factor TGA10 isoform X1</fullName>
    </submittedName>
</protein>
<reference evidence="1" key="1">
    <citation type="submission" date="2020-09" db="EMBL/GenBank/DDBJ databases">
        <title>Genome-Enabled Discovery of Anthraquinone Biosynthesis in Senna tora.</title>
        <authorList>
            <person name="Kang S.-H."/>
            <person name="Pandey R.P."/>
            <person name="Lee C.-M."/>
            <person name="Sim J.-S."/>
            <person name="Jeong J.-T."/>
            <person name="Choi B.-S."/>
            <person name="Jung M."/>
            <person name="Ginzburg D."/>
            <person name="Zhao K."/>
            <person name="Won S.Y."/>
            <person name="Oh T.-J."/>
            <person name="Yu Y."/>
            <person name="Kim N.-H."/>
            <person name="Lee O.R."/>
            <person name="Lee T.-H."/>
            <person name="Bashyal P."/>
            <person name="Kim T.-S."/>
            <person name="Lee W.-H."/>
            <person name="Kawkins C."/>
            <person name="Kim C.-K."/>
            <person name="Kim J.S."/>
            <person name="Ahn B.O."/>
            <person name="Rhee S.Y."/>
            <person name="Sohng J.K."/>
        </authorList>
    </citation>
    <scope>NUCLEOTIDE SEQUENCE</scope>
    <source>
        <tissue evidence="1">Leaf</tissue>
    </source>
</reference>
<comment type="caution">
    <text evidence="1">The sequence shown here is derived from an EMBL/GenBank/DDBJ whole genome shotgun (WGS) entry which is preliminary data.</text>
</comment>
<dbReference type="PANTHER" id="PTHR45693:SF13">
    <property type="entry name" value="TRANSCRIPTION FACTOR TGA10"/>
    <property type="match status" value="1"/>
</dbReference>
<name>A0A835C5X3_9FABA</name>
<dbReference type="EMBL" id="JAAIUW010000005">
    <property type="protein sequence ID" value="KAF7831796.1"/>
    <property type="molecule type" value="Genomic_DNA"/>
</dbReference>
<organism evidence="1 2">
    <name type="scientific">Senna tora</name>
    <dbReference type="NCBI Taxonomy" id="362788"/>
    <lineage>
        <taxon>Eukaryota</taxon>
        <taxon>Viridiplantae</taxon>
        <taxon>Streptophyta</taxon>
        <taxon>Embryophyta</taxon>
        <taxon>Tracheophyta</taxon>
        <taxon>Spermatophyta</taxon>
        <taxon>Magnoliopsida</taxon>
        <taxon>eudicotyledons</taxon>
        <taxon>Gunneridae</taxon>
        <taxon>Pentapetalae</taxon>
        <taxon>rosids</taxon>
        <taxon>fabids</taxon>
        <taxon>Fabales</taxon>
        <taxon>Fabaceae</taxon>
        <taxon>Caesalpinioideae</taxon>
        <taxon>Cassia clade</taxon>
        <taxon>Senna</taxon>
    </lineage>
</organism>